<dbReference type="EMBL" id="VSWC01000040">
    <property type="protein sequence ID" value="KAA1106189.1"/>
    <property type="molecule type" value="Genomic_DNA"/>
</dbReference>
<proteinExistence type="predicted"/>
<evidence type="ECO:0000313" key="2">
    <source>
        <dbReference type="EMBL" id="KAA1106189.1"/>
    </source>
</evidence>
<dbReference type="EMBL" id="VSWC01000014">
    <property type="protein sequence ID" value="KAA1115152.1"/>
    <property type="molecule type" value="Genomic_DNA"/>
</dbReference>
<evidence type="ECO:0000313" key="6">
    <source>
        <dbReference type="Proteomes" id="UP000325313"/>
    </source>
</evidence>
<evidence type="ECO:0000313" key="3">
    <source>
        <dbReference type="EMBL" id="KAA1109239.1"/>
    </source>
</evidence>
<evidence type="ECO:0000313" key="4">
    <source>
        <dbReference type="EMBL" id="KAA1115152.1"/>
    </source>
</evidence>
<dbReference type="AlphaFoldDB" id="A0A5B0Q843"/>
<reference evidence="5 6" key="1">
    <citation type="submission" date="2019-05" db="EMBL/GenBank/DDBJ databases">
        <title>Emergence of the Ug99 lineage of the wheat stem rust pathogen through somatic hybridization.</title>
        <authorList>
            <person name="Li F."/>
            <person name="Upadhyaya N.M."/>
            <person name="Sperschneider J."/>
            <person name="Matny O."/>
            <person name="Nguyen-Phuc H."/>
            <person name="Mago R."/>
            <person name="Raley C."/>
            <person name="Miller M.E."/>
            <person name="Silverstein K.A.T."/>
            <person name="Henningsen E."/>
            <person name="Hirsch C.D."/>
            <person name="Visser B."/>
            <person name="Pretorius Z.A."/>
            <person name="Steffenson B.J."/>
            <person name="Schwessinger B."/>
            <person name="Dodds P.N."/>
            <person name="Figueroa M."/>
        </authorList>
    </citation>
    <scope>NUCLEOTIDE SEQUENCE [LARGE SCALE GENOMIC DNA]</scope>
    <source>
        <strain evidence="2">21-0</strain>
        <strain evidence="3 6">Ug99</strain>
    </source>
</reference>
<evidence type="ECO:0000313" key="5">
    <source>
        <dbReference type="Proteomes" id="UP000324748"/>
    </source>
</evidence>
<protein>
    <submittedName>
        <fullName evidence="3">Uncharacterized protein</fullName>
    </submittedName>
</protein>
<comment type="caution">
    <text evidence="3">The sequence shown here is derived from an EMBL/GenBank/DDBJ whole genome shotgun (WGS) entry which is preliminary data.</text>
</comment>
<name>A0A5B0Q843_PUCGR</name>
<keyword evidence="5" id="KW-1185">Reference proteome</keyword>
<gene>
    <name evidence="2" type="ORF">PGT21_030699</name>
    <name evidence="4" type="ORF">PGT21_032516</name>
    <name evidence="3" type="ORF">PGTUg99_022198</name>
</gene>
<organism evidence="3 6">
    <name type="scientific">Puccinia graminis f. sp. tritici</name>
    <dbReference type="NCBI Taxonomy" id="56615"/>
    <lineage>
        <taxon>Eukaryota</taxon>
        <taxon>Fungi</taxon>
        <taxon>Dikarya</taxon>
        <taxon>Basidiomycota</taxon>
        <taxon>Pucciniomycotina</taxon>
        <taxon>Pucciniomycetes</taxon>
        <taxon>Pucciniales</taxon>
        <taxon>Pucciniaceae</taxon>
        <taxon>Puccinia</taxon>
    </lineage>
</organism>
<sequence>MSRTDLISSNQDTVWAVNPETIGGSLFAPNSSYQLPTSQPRRPATFSSSQTPFGSTLGFKSTSPAALQSPPTSMKASFGSALGFFISLPRVFPAYFSAGLHPVTFSPRL</sequence>
<accession>A0A5B0Q843</accession>
<evidence type="ECO:0000256" key="1">
    <source>
        <dbReference type="SAM" id="MobiDB-lite"/>
    </source>
</evidence>
<feature type="region of interest" description="Disordered" evidence="1">
    <location>
        <begin position="29"/>
        <end position="71"/>
    </location>
</feature>
<dbReference type="Proteomes" id="UP000324748">
    <property type="component" value="Unassembled WGS sequence"/>
</dbReference>
<dbReference type="EMBL" id="VDEP01000305">
    <property type="protein sequence ID" value="KAA1109239.1"/>
    <property type="molecule type" value="Genomic_DNA"/>
</dbReference>
<dbReference type="Proteomes" id="UP000325313">
    <property type="component" value="Unassembled WGS sequence"/>
</dbReference>